<dbReference type="Proteomes" id="UP000270094">
    <property type="component" value="Unassembled WGS sequence"/>
</dbReference>
<evidence type="ECO:0000313" key="5">
    <source>
        <dbReference type="Proteomes" id="UP000270094"/>
    </source>
</evidence>
<evidence type="ECO:0000256" key="2">
    <source>
        <dbReference type="SAM" id="Phobius"/>
    </source>
</evidence>
<feature type="transmembrane region" description="Helical" evidence="2">
    <location>
        <begin position="110"/>
        <end position="133"/>
    </location>
</feature>
<feature type="region of interest" description="Disordered" evidence="1">
    <location>
        <begin position="48"/>
        <end position="90"/>
    </location>
</feature>
<reference evidence="4 5" key="1">
    <citation type="submission" date="2018-11" db="EMBL/GenBank/DDBJ databases">
        <authorList>
            <consortium name="Pathogen Informatics"/>
        </authorList>
    </citation>
    <scope>NUCLEOTIDE SEQUENCE [LARGE SCALE GENOMIC DNA]</scope>
</reference>
<dbReference type="AlphaFoldDB" id="A0A3P7JCH5"/>
<organism evidence="4 5">
    <name type="scientific">Strongylus vulgaris</name>
    <name type="common">Blood worm</name>
    <dbReference type="NCBI Taxonomy" id="40348"/>
    <lineage>
        <taxon>Eukaryota</taxon>
        <taxon>Metazoa</taxon>
        <taxon>Ecdysozoa</taxon>
        <taxon>Nematoda</taxon>
        <taxon>Chromadorea</taxon>
        <taxon>Rhabditida</taxon>
        <taxon>Rhabditina</taxon>
        <taxon>Rhabditomorpha</taxon>
        <taxon>Strongyloidea</taxon>
        <taxon>Strongylidae</taxon>
        <taxon>Strongylus</taxon>
    </lineage>
</organism>
<keyword evidence="5" id="KW-1185">Reference proteome</keyword>
<dbReference type="InterPro" id="IPR006029">
    <property type="entry name" value="Neurotrans-gated_channel_TM"/>
</dbReference>
<dbReference type="GO" id="GO:0006811">
    <property type="term" value="P:monoatomic ion transport"/>
    <property type="evidence" value="ECO:0007669"/>
    <property type="project" value="InterPro"/>
</dbReference>
<proteinExistence type="predicted"/>
<feature type="domain" description="Neurotransmitter-gated ion-channel transmembrane" evidence="3">
    <location>
        <begin position="52"/>
        <end position="125"/>
    </location>
</feature>
<dbReference type="InterPro" id="IPR038050">
    <property type="entry name" value="Neuro_actylchol_rec"/>
</dbReference>
<dbReference type="OrthoDB" id="5867823at2759"/>
<protein>
    <recommendedName>
        <fullName evidence="3">Neurotransmitter-gated ion-channel transmembrane domain-containing protein</fullName>
    </recommendedName>
</protein>
<dbReference type="InterPro" id="IPR036719">
    <property type="entry name" value="Neuro-gated_channel_TM_sf"/>
</dbReference>
<dbReference type="Pfam" id="PF02932">
    <property type="entry name" value="Neur_chan_memb"/>
    <property type="match status" value="1"/>
</dbReference>
<dbReference type="GO" id="GO:0016020">
    <property type="term" value="C:membrane"/>
    <property type="evidence" value="ECO:0007669"/>
    <property type="project" value="InterPro"/>
</dbReference>
<name>A0A3P7JCH5_STRVU</name>
<sequence>MSILQKQFQKTVFEIEMASKDKKQMSTVNSLFLDLPLLNRSKSVKPGFITPMKRTTKDKIRRKQSSHASCSSKSEQLDNGAQSRVRNKLRRAERNNEADWQFVSMVIDRILLIIFAFSITVGTLLTIVSAPSITDTRKPITTFH</sequence>
<dbReference type="Gene3D" id="1.20.58.390">
    <property type="entry name" value="Neurotransmitter-gated ion-channel transmembrane domain"/>
    <property type="match status" value="1"/>
</dbReference>
<accession>A0A3P7JCH5</accession>
<keyword evidence="2" id="KW-0812">Transmembrane</keyword>
<keyword evidence="2" id="KW-0472">Membrane</keyword>
<dbReference type="SUPFAM" id="SSF90112">
    <property type="entry name" value="Neurotransmitter-gated ion-channel transmembrane pore"/>
    <property type="match status" value="1"/>
</dbReference>
<evidence type="ECO:0000313" key="4">
    <source>
        <dbReference type="EMBL" id="VDM81066.1"/>
    </source>
</evidence>
<feature type="compositionally biased region" description="Basic residues" evidence="1">
    <location>
        <begin position="54"/>
        <end position="65"/>
    </location>
</feature>
<evidence type="ECO:0000259" key="3">
    <source>
        <dbReference type="Pfam" id="PF02932"/>
    </source>
</evidence>
<evidence type="ECO:0000256" key="1">
    <source>
        <dbReference type="SAM" id="MobiDB-lite"/>
    </source>
</evidence>
<dbReference type="EMBL" id="UYYB01111276">
    <property type="protein sequence ID" value="VDM81066.1"/>
    <property type="molecule type" value="Genomic_DNA"/>
</dbReference>
<keyword evidence="2" id="KW-1133">Transmembrane helix</keyword>
<gene>
    <name evidence="4" type="ORF">SVUK_LOCUS16064</name>
</gene>